<evidence type="ECO:0000313" key="3">
    <source>
        <dbReference type="Proteomes" id="UP001316803"/>
    </source>
</evidence>
<organism evidence="2 3">
    <name type="scientific">Knufia fluminis</name>
    <dbReference type="NCBI Taxonomy" id="191047"/>
    <lineage>
        <taxon>Eukaryota</taxon>
        <taxon>Fungi</taxon>
        <taxon>Dikarya</taxon>
        <taxon>Ascomycota</taxon>
        <taxon>Pezizomycotina</taxon>
        <taxon>Eurotiomycetes</taxon>
        <taxon>Chaetothyriomycetidae</taxon>
        <taxon>Chaetothyriales</taxon>
        <taxon>Trichomeriaceae</taxon>
        <taxon>Knufia</taxon>
    </lineage>
</organism>
<dbReference type="GO" id="GO:0005740">
    <property type="term" value="C:mitochondrial envelope"/>
    <property type="evidence" value="ECO:0007669"/>
    <property type="project" value="TreeGrafter"/>
</dbReference>
<reference evidence="2 3" key="1">
    <citation type="submission" date="2022-12" db="EMBL/GenBank/DDBJ databases">
        <title>Genomic features and morphological characterization of a novel Knufia sp. strain isolated from spacecraft assembly facility.</title>
        <authorList>
            <person name="Teixeira M."/>
            <person name="Chander A.M."/>
            <person name="Stajich J.E."/>
            <person name="Venkateswaran K."/>
        </authorList>
    </citation>
    <scope>NUCLEOTIDE SEQUENCE [LARGE SCALE GENOMIC DNA]</scope>
    <source>
        <strain evidence="2 3">FJI-L2-BK-P2</strain>
    </source>
</reference>
<comment type="caution">
    <text evidence="2">The sequence shown here is derived from an EMBL/GenBank/DDBJ whole genome shotgun (WGS) entry which is preliminary data.</text>
</comment>
<feature type="region of interest" description="Disordered" evidence="1">
    <location>
        <begin position="36"/>
        <end position="64"/>
    </location>
</feature>
<dbReference type="PANTHER" id="PTHR31014:SF0">
    <property type="entry name" value="MITOCHONDRIAL TRANSLATION SYSTEM COMPONENT PET127-RELATED"/>
    <property type="match status" value="1"/>
</dbReference>
<accession>A0AAN8EM00</accession>
<dbReference type="InterPro" id="IPR013943">
    <property type="entry name" value="Pet127"/>
</dbReference>
<feature type="compositionally biased region" description="Basic residues" evidence="1">
    <location>
        <begin position="240"/>
        <end position="251"/>
    </location>
</feature>
<dbReference type="AlphaFoldDB" id="A0AAN8EM00"/>
<feature type="region of interest" description="Disordered" evidence="1">
    <location>
        <begin position="832"/>
        <end position="856"/>
    </location>
</feature>
<proteinExistence type="predicted"/>
<gene>
    <name evidence="2" type="ORF">OHC33_005178</name>
</gene>
<protein>
    <recommendedName>
        <fullName evidence="4">Pet127-domain-containing protein</fullName>
    </recommendedName>
</protein>
<evidence type="ECO:0008006" key="4">
    <source>
        <dbReference type="Google" id="ProtNLM"/>
    </source>
</evidence>
<dbReference type="GO" id="GO:0000964">
    <property type="term" value="P:mitochondrial RNA 5'-end processing"/>
    <property type="evidence" value="ECO:0007669"/>
    <property type="project" value="TreeGrafter"/>
</dbReference>
<feature type="compositionally biased region" description="Low complexity" evidence="1">
    <location>
        <begin position="43"/>
        <end position="54"/>
    </location>
</feature>
<sequence length="856" mass="96099">MRSSASGQPYVCLSCLIRTSRSGRTNISTNHEQNLQTQHRHVSFSASSPSPLSQPRRKQGVGRVSTVAIKSRTNATSTPEQVKLNNSQISKLGQLHSLRARLQNGLSAVPDVGSDPLGVPIDKVLAAIKPQLAPSESPSFNTLEQVYAGKPYKEVSEELSRISKHRKPSEGTVTDQATISLLDKLGIVNEESEAKSKANAKSQPDTKPVAKTKRAQRLRRVRKVDSALRIRPVASTGPAAKKKAIGKKKLVKPSQATVSSSEPKTRARKSVSDGVAPAVVAAPKEAKSIEGALIPLRPIETEETPKVPRLSFDLARVLFNPGVYHLQDPRSRVYNFDPYLEKIMPVTEFNFDALNPYITSSQDETLRSISEKHNKRYVGSSSSMSAAMSHFHFLLSAWRPVDPSILSQKITGLTTFTAISRTPSSIYLRWKNGTYAVDADKEYDTPNILMMQGKSMEKLLTLEKEDFEKYRKPKAGEQAPAIDTEPEAYHYSTAAKFLLRSQLDAYDPRLPGTGMFDLKTRAVAGIRMIMREHEVGMGYQIKDRFGMWESFDREYYDMIRSAFLKYSLQVRMGRMDGIFVAYHNIARIFGFQYVSLQELDMALHGQADRTLGDREFRMTIKLMSDICDEATKEYPEQSLRIMFETRPATKGEPNGFMRIFAEPMTDEDIDKVQRAGKNKVDEYEKSMAVGINPNASKPLEGQTIEQKMSPSTLESNAADEAFLDEILGQPYGEEEDKVTAAPEAPEAPEKPVASWTLHVYNEVNDEKVARPKDISAEDRWIVKYVLAREADSKSRPLYNAARARRAADLVFDDDVKRANVFTDRLRMMSESGRMWREEQDAQDSQREKVMLYSPEQ</sequence>
<feature type="compositionally biased region" description="Basic and acidic residues" evidence="1">
    <location>
        <begin position="832"/>
        <end position="849"/>
    </location>
</feature>
<dbReference type="PANTHER" id="PTHR31014">
    <property type="entry name" value="MITOCHONDRIAL TRANSLATION SYSTEM COMPONENT PET127-RELATED"/>
    <property type="match status" value="1"/>
</dbReference>
<feature type="compositionally biased region" description="Basic residues" evidence="1">
    <location>
        <begin position="210"/>
        <end position="222"/>
    </location>
</feature>
<dbReference type="Proteomes" id="UP001316803">
    <property type="component" value="Unassembled WGS sequence"/>
</dbReference>
<name>A0AAN8EM00_9EURO</name>
<evidence type="ECO:0000256" key="1">
    <source>
        <dbReference type="SAM" id="MobiDB-lite"/>
    </source>
</evidence>
<evidence type="ECO:0000313" key="2">
    <source>
        <dbReference type="EMBL" id="KAK5953907.1"/>
    </source>
</evidence>
<dbReference type="Pfam" id="PF08634">
    <property type="entry name" value="Pet127"/>
    <property type="match status" value="1"/>
</dbReference>
<keyword evidence="3" id="KW-1185">Reference proteome</keyword>
<dbReference type="EMBL" id="JAKLMC020000010">
    <property type="protein sequence ID" value="KAK5953907.1"/>
    <property type="molecule type" value="Genomic_DNA"/>
</dbReference>
<feature type="region of interest" description="Disordered" evidence="1">
    <location>
        <begin position="192"/>
        <end position="275"/>
    </location>
</feature>